<dbReference type="Gene3D" id="3.30.360.10">
    <property type="entry name" value="Dihydrodipicolinate Reductase, domain 2"/>
    <property type="match status" value="1"/>
</dbReference>
<evidence type="ECO:0000259" key="3">
    <source>
        <dbReference type="Pfam" id="PF22725"/>
    </source>
</evidence>
<feature type="domain" description="Gfo/Idh/MocA-like oxidoreductase N-terminal" evidence="2">
    <location>
        <begin position="22"/>
        <end position="137"/>
    </location>
</feature>
<dbReference type="InterPro" id="IPR055170">
    <property type="entry name" value="GFO_IDH_MocA-like_dom"/>
</dbReference>
<evidence type="ECO:0000256" key="1">
    <source>
        <dbReference type="SAM" id="SignalP"/>
    </source>
</evidence>
<dbReference type="RefSeq" id="WP_123847495.1">
    <property type="nucleotide sequence ID" value="NZ_RPDH01000002.1"/>
</dbReference>
<dbReference type="Gene3D" id="3.40.50.720">
    <property type="entry name" value="NAD(P)-binding Rossmann-like Domain"/>
    <property type="match status" value="1"/>
</dbReference>
<feature type="signal peptide" evidence="1">
    <location>
        <begin position="1"/>
        <end position="18"/>
    </location>
</feature>
<dbReference type="EMBL" id="RPDH01000002">
    <property type="protein sequence ID" value="RPE08493.1"/>
    <property type="molecule type" value="Genomic_DNA"/>
</dbReference>
<feature type="chain" id="PRO_5017980157" evidence="1">
    <location>
        <begin position="19"/>
        <end position="361"/>
    </location>
</feature>
<name>A0A3N4PII9_9BACT</name>
<comment type="caution">
    <text evidence="4">The sequence shown here is derived from an EMBL/GenBank/DDBJ whole genome shotgun (WGS) entry which is preliminary data.</text>
</comment>
<dbReference type="Pfam" id="PF22725">
    <property type="entry name" value="GFO_IDH_MocA_C3"/>
    <property type="match status" value="1"/>
</dbReference>
<dbReference type="InterPro" id="IPR051450">
    <property type="entry name" value="Gfo/Idh/MocA_Oxidoreductases"/>
</dbReference>
<dbReference type="SUPFAM" id="SSF51735">
    <property type="entry name" value="NAD(P)-binding Rossmann-fold domains"/>
    <property type="match status" value="1"/>
</dbReference>
<reference evidence="4 5" key="1">
    <citation type="submission" date="2018-11" db="EMBL/GenBank/DDBJ databases">
        <title>Chitinophaga lutea sp.nov., isolate from arsenic contaminated soil.</title>
        <authorList>
            <person name="Zong Y."/>
        </authorList>
    </citation>
    <scope>NUCLEOTIDE SEQUENCE [LARGE SCALE GENOMIC DNA]</scope>
    <source>
        <strain evidence="4 5">ZY74</strain>
    </source>
</reference>
<feature type="domain" description="GFO/IDH/MocA-like oxidoreductase" evidence="3">
    <location>
        <begin position="158"/>
        <end position="279"/>
    </location>
</feature>
<keyword evidence="5" id="KW-1185">Reference proteome</keyword>
<sequence length="361" mass="39975">MRKTCFFLLLLISSFAHAQKLRVAVAGISHGHTGWILGRGDKGDLELCGIYEPDTALARQTARRYGFPDKLFHTSLSAMLDAVKPEAVLGFGSVFSHLSVVEACAPRGIHVMVEKPLAVSLDHALKMQALASKHRIHLLTNFETSWYPSVEKTFQLCLDSNYTGAIRKVVIHDGHQGPKEIGCSPEFLAWLTDPVGNGGGALIDFGCYGANLMTRLMRGRQPLAVTAVTRQFKPQVYPKVDDDATIVVDYGDAQCIIQASWNWPFSRKDMEVYGNKGYVFAPDKNTLLLRNHEKLPAIKKQVTAADIPVYEDPFRYLFDVVRGKIKVADDGLYALSNNVTVVRILEAARTSAKTGKTVRLR</sequence>
<evidence type="ECO:0000313" key="4">
    <source>
        <dbReference type="EMBL" id="RPE08493.1"/>
    </source>
</evidence>
<accession>A0A3N4PII9</accession>
<dbReference type="GO" id="GO:0000166">
    <property type="term" value="F:nucleotide binding"/>
    <property type="evidence" value="ECO:0007669"/>
    <property type="project" value="InterPro"/>
</dbReference>
<evidence type="ECO:0000259" key="2">
    <source>
        <dbReference type="Pfam" id="PF01408"/>
    </source>
</evidence>
<dbReference type="PANTHER" id="PTHR43377">
    <property type="entry name" value="BILIVERDIN REDUCTASE A"/>
    <property type="match status" value="1"/>
</dbReference>
<dbReference type="Pfam" id="PF01408">
    <property type="entry name" value="GFO_IDH_MocA"/>
    <property type="match status" value="1"/>
</dbReference>
<protein>
    <submittedName>
        <fullName evidence="4">Gfo/Idh/MocA family oxidoreductase</fullName>
    </submittedName>
</protein>
<dbReference type="InterPro" id="IPR000683">
    <property type="entry name" value="Gfo/Idh/MocA-like_OxRdtase_N"/>
</dbReference>
<evidence type="ECO:0000313" key="5">
    <source>
        <dbReference type="Proteomes" id="UP000278351"/>
    </source>
</evidence>
<dbReference type="InterPro" id="IPR036291">
    <property type="entry name" value="NAD(P)-bd_dom_sf"/>
</dbReference>
<keyword evidence="1" id="KW-0732">Signal</keyword>
<dbReference type="AlphaFoldDB" id="A0A3N4PII9"/>
<dbReference type="SUPFAM" id="SSF55347">
    <property type="entry name" value="Glyceraldehyde-3-phosphate dehydrogenase-like, C-terminal domain"/>
    <property type="match status" value="1"/>
</dbReference>
<gene>
    <name evidence="4" type="ORF">EGT74_15725</name>
</gene>
<organism evidence="4 5">
    <name type="scientific">Chitinophaga lutea</name>
    <dbReference type="NCBI Taxonomy" id="2488634"/>
    <lineage>
        <taxon>Bacteria</taxon>
        <taxon>Pseudomonadati</taxon>
        <taxon>Bacteroidota</taxon>
        <taxon>Chitinophagia</taxon>
        <taxon>Chitinophagales</taxon>
        <taxon>Chitinophagaceae</taxon>
        <taxon>Chitinophaga</taxon>
    </lineage>
</organism>
<dbReference type="PANTHER" id="PTHR43377:SF1">
    <property type="entry name" value="BILIVERDIN REDUCTASE A"/>
    <property type="match status" value="1"/>
</dbReference>
<dbReference type="Proteomes" id="UP000278351">
    <property type="component" value="Unassembled WGS sequence"/>
</dbReference>
<proteinExistence type="predicted"/>
<dbReference type="OrthoDB" id="9815825at2"/>